<dbReference type="AlphaFoldDB" id="A0AAN9UG64"/>
<protein>
    <submittedName>
        <fullName evidence="3">Uncharacterized protein</fullName>
    </submittedName>
</protein>
<reference evidence="3 4" key="1">
    <citation type="journal article" date="2023" name="PLoS ONE">
        <title>Cytospora paraplurivora sp. nov. isolated from orchards with fruit tree decline syndrome in Ontario, Canada.</title>
        <authorList>
            <person name="Ilyukhin E."/>
            <person name="Nguyen H.D.T."/>
            <person name="Castle A.J."/>
            <person name="Ellouze W."/>
        </authorList>
    </citation>
    <scope>NUCLEOTIDE SEQUENCE [LARGE SCALE GENOMIC DNA]</scope>
    <source>
        <strain evidence="3 4">FDS-564</strain>
    </source>
</reference>
<organism evidence="3 4">
    <name type="scientific">Cytospora paraplurivora</name>
    <dbReference type="NCBI Taxonomy" id="2898453"/>
    <lineage>
        <taxon>Eukaryota</taxon>
        <taxon>Fungi</taxon>
        <taxon>Dikarya</taxon>
        <taxon>Ascomycota</taxon>
        <taxon>Pezizomycotina</taxon>
        <taxon>Sordariomycetes</taxon>
        <taxon>Sordariomycetidae</taxon>
        <taxon>Diaporthales</taxon>
        <taxon>Cytosporaceae</taxon>
        <taxon>Cytospora</taxon>
    </lineage>
</organism>
<feature type="coiled-coil region" evidence="1">
    <location>
        <begin position="76"/>
        <end position="152"/>
    </location>
</feature>
<keyword evidence="4" id="KW-1185">Reference proteome</keyword>
<feature type="region of interest" description="Disordered" evidence="2">
    <location>
        <begin position="183"/>
        <end position="231"/>
    </location>
</feature>
<feature type="compositionally biased region" description="Basic and acidic residues" evidence="2">
    <location>
        <begin position="190"/>
        <end position="201"/>
    </location>
</feature>
<feature type="region of interest" description="Disordered" evidence="2">
    <location>
        <begin position="352"/>
        <end position="371"/>
    </location>
</feature>
<evidence type="ECO:0000313" key="3">
    <source>
        <dbReference type="EMBL" id="KAK7746953.1"/>
    </source>
</evidence>
<keyword evidence="1" id="KW-0175">Coiled coil</keyword>
<proteinExistence type="predicted"/>
<dbReference type="Proteomes" id="UP001320245">
    <property type="component" value="Unassembled WGS sequence"/>
</dbReference>
<evidence type="ECO:0000256" key="2">
    <source>
        <dbReference type="SAM" id="MobiDB-lite"/>
    </source>
</evidence>
<accession>A0AAN9UG64</accession>
<dbReference type="EMBL" id="JAJSPL020000005">
    <property type="protein sequence ID" value="KAK7746953.1"/>
    <property type="molecule type" value="Genomic_DNA"/>
</dbReference>
<gene>
    <name evidence="3" type="ORF">SLS53_002141</name>
</gene>
<evidence type="ECO:0000256" key="1">
    <source>
        <dbReference type="SAM" id="Coils"/>
    </source>
</evidence>
<comment type="caution">
    <text evidence="3">The sequence shown here is derived from an EMBL/GenBank/DDBJ whole genome shotgun (WGS) entry which is preliminary data.</text>
</comment>
<name>A0AAN9UG64_9PEZI</name>
<evidence type="ECO:0000313" key="4">
    <source>
        <dbReference type="Proteomes" id="UP001320245"/>
    </source>
</evidence>
<feature type="compositionally biased region" description="Polar residues" evidence="2">
    <location>
        <begin position="352"/>
        <end position="367"/>
    </location>
</feature>
<sequence>MCAIRKVCTESQSRVQALTQAIGRQPGMPGSLSDLLNNDLRGLAQQFVTTTHYCHLLEKKIEERTRTTFQERTAERAAHEAHLESYRQQLKKANDTIDRLSGKVREFEHAYEKFDKSDKSDKLRKIELERRAEKLAEKINNQKRRINEQQSQIEVSLFLKILAEQCVTNLSIQTLKRKVSDGSKLSKGSRLVDNRDDDKSPELAFPHSATSELGEKHRRSPPIPQPKLPSGISLKDEEFLLNNLKNLKADFAPSREGFPVPPRPTRFERDNEFRHGPPPPSSYGHFGSQVPPMSTMAHFGPMSGALAPYGAFPPVGAYGPPGPTFRGNTPTNGPQGMYHGYANTNYQPPTFSRTRATHSSRNSQSGNAGALVLRRDDDSDFDPETKAWKDMFMRLFKTVGGWSDTYCRQIVPGSVEAATRNNPKLWEYMLKVAACYKDAQAAPKHALFMLNSPEHRTHFITRLILQYIEQEMLHYKFWMGWDDETDRLLQSIGPMIESVSHPLEQRRYARQQLRATIESIVADPDYSRFRTFKTTEHAARFKDIAGPFLSPNAVKSEASLGLHSVANLAMEISHKMMTSRLSFTFTWNECAVKFSHDSHIALNADQHGLALQHKHTRVMLVITPSISYRDHSGVSIVPRGVTKAQVLIMN</sequence>